<keyword evidence="2" id="KW-1185">Reference proteome</keyword>
<name>A0AC60Q6I9_IXOPE</name>
<evidence type="ECO:0000313" key="2">
    <source>
        <dbReference type="Proteomes" id="UP000805193"/>
    </source>
</evidence>
<comment type="caution">
    <text evidence="1">The sequence shown here is derived from an EMBL/GenBank/DDBJ whole genome shotgun (WGS) entry which is preliminary data.</text>
</comment>
<protein>
    <submittedName>
        <fullName evidence="1">Uncharacterized protein</fullName>
    </submittedName>
</protein>
<reference evidence="1 2" key="1">
    <citation type="journal article" date="2020" name="Cell">
        <title>Large-Scale Comparative Analyses of Tick Genomes Elucidate Their Genetic Diversity and Vector Capacities.</title>
        <authorList>
            <consortium name="Tick Genome and Microbiome Consortium (TIGMIC)"/>
            <person name="Jia N."/>
            <person name="Wang J."/>
            <person name="Shi W."/>
            <person name="Du L."/>
            <person name="Sun Y."/>
            <person name="Zhan W."/>
            <person name="Jiang J.F."/>
            <person name="Wang Q."/>
            <person name="Zhang B."/>
            <person name="Ji P."/>
            <person name="Bell-Sakyi L."/>
            <person name="Cui X.M."/>
            <person name="Yuan T.T."/>
            <person name="Jiang B.G."/>
            <person name="Yang W.F."/>
            <person name="Lam T.T."/>
            <person name="Chang Q.C."/>
            <person name="Ding S.J."/>
            <person name="Wang X.J."/>
            <person name="Zhu J.G."/>
            <person name="Ruan X.D."/>
            <person name="Zhao L."/>
            <person name="Wei J.T."/>
            <person name="Ye R.Z."/>
            <person name="Que T.C."/>
            <person name="Du C.H."/>
            <person name="Zhou Y.H."/>
            <person name="Cheng J.X."/>
            <person name="Dai P.F."/>
            <person name="Guo W.B."/>
            <person name="Han X.H."/>
            <person name="Huang E.J."/>
            <person name="Li L.F."/>
            <person name="Wei W."/>
            <person name="Gao Y.C."/>
            <person name="Liu J.Z."/>
            <person name="Shao H.Z."/>
            <person name="Wang X."/>
            <person name="Wang C.C."/>
            <person name="Yang T.C."/>
            <person name="Huo Q.B."/>
            <person name="Li W."/>
            <person name="Chen H.Y."/>
            <person name="Chen S.E."/>
            <person name="Zhou L.G."/>
            <person name="Ni X.B."/>
            <person name="Tian J.H."/>
            <person name="Sheng Y."/>
            <person name="Liu T."/>
            <person name="Pan Y.S."/>
            <person name="Xia L.Y."/>
            <person name="Li J."/>
            <person name="Zhao F."/>
            <person name="Cao W.C."/>
        </authorList>
    </citation>
    <scope>NUCLEOTIDE SEQUENCE [LARGE SCALE GENOMIC DNA]</scope>
    <source>
        <strain evidence="1">Iper-2018</strain>
    </source>
</reference>
<organism evidence="1 2">
    <name type="scientific">Ixodes persulcatus</name>
    <name type="common">Taiga tick</name>
    <dbReference type="NCBI Taxonomy" id="34615"/>
    <lineage>
        <taxon>Eukaryota</taxon>
        <taxon>Metazoa</taxon>
        <taxon>Ecdysozoa</taxon>
        <taxon>Arthropoda</taxon>
        <taxon>Chelicerata</taxon>
        <taxon>Arachnida</taxon>
        <taxon>Acari</taxon>
        <taxon>Parasitiformes</taxon>
        <taxon>Ixodida</taxon>
        <taxon>Ixodoidea</taxon>
        <taxon>Ixodidae</taxon>
        <taxon>Ixodinae</taxon>
        <taxon>Ixodes</taxon>
    </lineage>
</organism>
<proteinExistence type="predicted"/>
<dbReference type="Proteomes" id="UP000805193">
    <property type="component" value="Unassembled WGS sequence"/>
</dbReference>
<dbReference type="EMBL" id="JABSTQ010009409">
    <property type="protein sequence ID" value="KAG0429470.1"/>
    <property type="molecule type" value="Genomic_DNA"/>
</dbReference>
<sequence>MQSKVGIGAALRCGSLGRAHVPGANGLSKWLLAMLSQLHKKITFSGFSMDSEPPGLVNRGQNLCFAISSLQCLFRTPEMGYLLEDWLSNSNLILGTNDEAFLCSFLNLLRECLNRSLQQSTQECFINQCRVFMPQLVAASACQQEQQDAAEFVMTFLNVLHKILNSRRSRNKAHADASSSNEHNSEFLQLSISTLTKRMLDHILQIAYKGWEVYERCNDSPIVHLFTGQTVDVHQCTTCLKTSVRTQVFNVLPITIVQAPRTGNCVRLYDLLGCFSEAERMDSRNSRGDLELQAGPICNIVSHTSWLHRTLLSQTPSSVVLQLLRFQYDNATGEAHKIKDPVRIPLYNMCLPNGSGTWPQYKLYGVVVHVGVRSTQDGHYIAFAEDRIKEHWYKFDDELVSQVFDMEEELAKPFIMENAYLLFYRKT</sequence>
<accession>A0AC60Q6I9</accession>
<evidence type="ECO:0000313" key="1">
    <source>
        <dbReference type="EMBL" id="KAG0429470.1"/>
    </source>
</evidence>
<gene>
    <name evidence="1" type="ORF">HPB47_023612</name>
</gene>